<name>A0A3N0I0J7_9FIRM</name>
<reference evidence="2 3" key="1">
    <citation type="submission" date="2018-11" db="EMBL/GenBank/DDBJ databases">
        <title>Clostridium sp. nov., a member of the family Erysipelotrichaceae isolated from pig faeces.</title>
        <authorList>
            <person name="Chang Y.-H."/>
        </authorList>
    </citation>
    <scope>NUCLEOTIDE SEQUENCE [LARGE SCALE GENOMIC DNA]</scope>
    <source>
        <strain evidence="2 3">YH-panp20</strain>
    </source>
</reference>
<evidence type="ECO:0000313" key="2">
    <source>
        <dbReference type="EMBL" id="RNM30514.1"/>
    </source>
</evidence>
<comment type="caution">
    <text evidence="2">The sequence shown here is derived from an EMBL/GenBank/DDBJ whole genome shotgun (WGS) entry which is preliminary data.</text>
</comment>
<accession>A0A3N0I0J7</accession>
<gene>
    <name evidence="2" type="ORF">EDX97_06950</name>
</gene>
<protein>
    <submittedName>
        <fullName evidence="2">Uncharacterized protein</fullName>
    </submittedName>
</protein>
<evidence type="ECO:0000313" key="3">
    <source>
        <dbReference type="Proteomes" id="UP000276568"/>
    </source>
</evidence>
<dbReference type="AlphaFoldDB" id="A0A3N0I0J7"/>
<evidence type="ECO:0000256" key="1">
    <source>
        <dbReference type="SAM" id="Phobius"/>
    </source>
</evidence>
<organism evidence="2 3">
    <name type="scientific">Absicoccus porci</name>
    <dbReference type="NCBI Taxonomy" id="2486576"/>
    <lineage>
        <taxon>Bacteria</taxon>
        <taxon>Bacillati</taxon>
        <taxon>Bacillota</taxon>
        <taxon>Erysipelotrichia</taxon>
        <taxon>Erysipelotrichales</taxon>
        <taxon>Erysipelotrichaceae</taxon>
        <taxon>Absicoccus</taxon>
    </lineage>
</organism>
<feature type="transmembrane region" description="Helical" evidence="1">
    <location>
        <begin position="54"/>
        <end position="74"/>
    </location>
</feature>
<keyword evidence="3" id="KW-1185">Reference proteome</keyword>
<keyword evidence="1" id="KW-1133">Transmembrane helix</keyword>
<proteinExistence type="predicted"/>
<keyword evidence="1" id="KW-0472">Membrane</keyword>
<dbReference type="Proteomes" id="UP000276568">
    <property type="component" value="Unassembled WGS sequence"/>
</dbReference>
<sequence>MIIFHCFTSSSPFYVFKLYHCFHKIALYTYFIGIEDLEVISIFTSLALLAIEPLFYVLFPIILIGEIIFAYSAIKGTGKWAMILSYIALLFFIAMIALFVSILF</sequence>
<feature type="transmembrane region" description="Helical" evidence="1">
    <location>
        <begin position="81"/>
        <end position="103"/>
    </location>
</feature>
<dbReference type="EMBL" id="RJQC01000002">
    <property type="protein sequence ID" value="RNM30514.1"/>
    <property type="molecule type" value="Genomic_DNA"/>
</dbReference>
<keyword evidence="1" id="KW-0812">Transmembrane</keyword>